<evidence type="ECO:0008006" key="2">
    <source>
        <dbReference type="Google" id="ProtNLM"/>
    </source>
</evidence>
<organism evidence="1">
    <name type="scientific">marine metagenome</name>
    <dbReference type="NCBI Taxonomy" id="408172"/>
    <lineage>
        <taxon>unclassified sequences</taxon>
        <taxon>metagenomes</taxon>
        <taxon>ecological metagenomes</taxon>
    </lineage>
</organism>
<dbReference type="NCBIfam" id="TIGR04256">
    <property type="entry name" value="GxxExxY"/>
    <property type="match status" value="1"/>
</dbReference>
<protein>
    <recommendedName>
        <fullName evidence="2">GxxExxY protein</fullName>
    </recommendedName>
</protein>
<dbReference type="AlphaFoldDB" id="A0A383B5Z4"/>
<sequence length="133" mass="15279">MMRTFKQVANYVYETLGPGHEEAIYRDAMSVELQDRGYTVKTEAPVSIRYKTKKGRQMIVGSGKVDLYVMKAGKYSVIELKAVSRILKENSKKTKEDTKEYHQLKKYLEALDVETGVLINFPFPPENEPEIIV</sequence>
<dbReference type="InterPro" id="IPR026350">
    <property type="entry name" value="GxxExxY"/>
</dbReference>
<evidence type="ECO:0000313" key="1">
    <source>
        <dbReference type="EMBL" id="SVE15412.1"/>
    </source>
</evidence>
<accession>A0A383B5Z4</accession>
<gene>
    <name evidence="1" type="ORF">METZ01_LOCUS468266</name>
</gene>
<dbReference type="EMBL" id="UINC01197768">
    <property type="protein sequence ID" value="SVE15412.1"/>
    <property type="molecule type" value="Genomic_DNA"/>
</dbReference>
<reference evidence="1" key="1">
    <citation type="submission" date="2018-05" db="EMBL/GenBank/DDBJ databases">
        <authorList>
            <person name="Lanie J.A."/>
            <person name="Ng W.-L."/>
            <person name="Kazmierczak K.M."/>
            <person name="Andrzejewski T.M."/>
            <person name="Davidsen T.M."/>
            <person name="Wayne K.J."/>
            <person name="Tettelin H."/>
            <person name="Glass J.I."/>
            <person name="Rusch D."/>
            <person name="Podicherti R."/>
            <person name="Tsui H.-C.T."/>
            <person name="Winkler M.E."/>
        </authorList>
    </citation>
    <scope>NUCLEOTIDE SEQUENCE</scope>
</reference>
<dbReference type="Gene3D" id="3.90.320.10">
    <property type="match status" value="1"/>
</dbReference>
<name>A0A383B5Z4_9ZZZZ</name>
<dbReference type="Pfam" id="PF13366">
    <property type="entry name" value="PDDEXK_3"/>
    <property type="match status" value="1"/>
</dbReference>
<proteinExistence type="predicted"/>
<dbReference type="InterPro" id="IPR011604">
    <property type="entry name" value="PDDEXK-like_dom_sf"/>
</dbReference>